<evidence type="ECO:0000256" key="1">
    <source>
        <dbReference type="SAM" id="MobiDB-lite"/>
    </source>
</evidence>
<feature type="compositionally biased region" description="Polar residues" evidence="1">
    <location>
        <begin position="48"/>
        <end position="58"/>
    </location>
</feature>
<dbReference type="OMA" id="SKWYWHF"/>
<feature type="region of interest" description="Disordered" evidence="1">
    <location>
        <begin position="1"/>
        <end position="63"/>
    </location>
</feature>
<dbReference type="AlphaFoldDB" id="A0A151ZB01"/>
<gene>
    <name evidence="2" type="ORF">DLAC_11703</name>
</gene>
<dbReference type="OrthoDB" id="21639at2759"/>
<feature type="compositionally biased region" description="Low complexity" evidence="1">
    <location>
        <begin position="665"/>
        <end position="698"/>
    </location>
</feature>
<proteinExistence type="predicted"/>
<feature type="region of interest" description="Disordered" evidence="1">
    <location>
        <begin position="521"/>
        <end position="556"/>
    </location>
</feature>
<feature type="compositionally biased region" description="Low complexity" evidence="1">
    <location>
        <begin position="773"/>
        <end position="792"/>
    </location>
</feature>
<dbReference type="Proteomes" id="UP000076078">
    <property type="component" value="Unassembled WGS sequence"/>
</dbReference>
<reference evidence="2 3" key="1">
    <citation type="submission" date="2015-12" db="EMBL/GenBank/DDBJ databases">
        <title>Dictyostelia acquired genes for synthesis and detection of signals that induce cell-type specialization by lateral gene transfer from prokaryotes.</title>
        <authorList>
            <person name="Gloeckner G."/>
            <person name="Schaap P."/>
        </authorList>
    </citation>
    <scope>NUCLEOTIDE SEQUENCE [LARGE SCALE GENOMIC DNA]</scope>
    <source>
        <strain evidence="2 3">TK</strain>
    </source>
</reference>
<feature type="compositionally biased region" description="Polar residues" evidence="1">
    <location>
        <begin position="521"/>
        <end position="540"/>
    </location>
</feature>
<dbReference type="InParanoid" id="A0A151ZB01"/>
<dbReference type="EMBL" id="LODT01000035">
    <property type="protein sequence ID" value="KYQ91064.1"/>
    <property type="molecule type" value="Genomic_DNA"/>
</dbReference>
<feature type="compositionally biased region" description="Polar residues" evidence="1">
    <location>
        <begin position="13"/>
        <end position="31"/>
    </location>
</feature>
<protein>
    <submittedName>
        <fullName evidence="2">Uncharacterized protein</fullName>
    </submittedName>
</protein>
<feature type="region of interest" description="Disordered" evidence="1">
    <location>
        <begin position="589"/>
        <end position="616"/>
    </location>
</feature>
<feature type="compositionally biased region" description="Low complexity" evidence="1">
    <location>
        <begin position="589"/>
        <end position="612"/>
    </location>
</feature>
<feature type="compositionally biased region" description="Low complexity" evidence="1">
    <location>
        <begin position="154"/>
        <end position="187"/>
    </location>
</feature>
<keyword evidence="3" id="KW-1185">Reference proteome</keyword>
<feature type="region of interest" description="Disordered" evidence="1">
    <location>
        <begin position="140"/>
        <end position="188"/>
    </location>
</feature>
<organism evidence="2 3">
    <name type="scientific">Tieghemostelium lacteum</name>
    <name type="common">Slime mold</name>
    <name type="synonym">Dictyostelium lacteum</name>
    <dbReference type="NCBI Taxonomy" id="361077"/>
    <lineage>
        <taxon>Eukaryota</taxon>
        <taxon>Amoebozoa</taxon>
        <taxon>Evosea</taxon>
        <taxon>Eumycetozoa</taxon>
        <taxon>Dictyostelia</taxon>
        <taxon>Dictyosteliales</taxon>
        <taxon>Raperosteliaceae</taxon>
        <taxon>Tieghemostelium</taxon>
    </lineage>
</organism>
<accession>A0A151ZB01</accession>
<feature type="region of interest" description="Disordered" evidence="1">
    <location>
        <begin position="772"/>
        <end position="792"/>
    </location>
</feature>
<feature type="region of interest" description="Disordered" evidence="1">
    <location>
        <begin position="93"/>
        <end position="119"/>
    </location>
</feature>
<evidence type="ECO:0000313" key="3">
    <source>
        <dbReference type="Proteomes" id="UP000076078"/>
    </source>
</evidence>
<comment type="caution">
    <text evidence="2">The sequence shown here is derived from an EMBL/GenBank/DDBJ whole genome shotgun (WGS) entry which is preliminary data.</text>
</comment>
<sequence>MDNGVNSRKKNKPNFSTHNQAQVFTSVSQTDSDSEMENNEKTSDPEDQFQTPSPSQLMDNRAKYHPYRPGQMAQVYQSQKVNSNQQQIYSIPKSTSVQKQNSPLSLSPPSTPVSSTLSLGSMGKFPSDLEDNFHSISKTTTLSTKSHHPQHKNSISSIISRIPSPPTTASTTSTTLASSTTTHSSSSVDCHSDFENYNLQHDLQLMSVEVGTNKCIYYRKILLVLLGLSQKNIFSPLQLSNFQSYCYLLLDQNYQVLFDQASGQPLRSSQSKEFELSSSPTQPIPNATFAKYRLGYKPSSSTTSRVYNIPLFNTQIKNIIEDNHISNGSHQSFYETKTAILDSKWYWHFLKESIEQYLFTCDCFNTTSTSTSFTQSYNNNINNNNNVNNSNNNNIISKTQLNNIGHYPKVNNNNNSDSQELLKILKNVVKNQNVLQNQLNSHSQTLNNIQQQQQHSQQFTNIYSQGNPTEVMIQQYFNNFQAIVQQYFDKQNTILYKHLDGIKQILTNTFQNTTSSTAIVNPSSTYKPQQHGIQSLSQPHSVRHKPYSQPPSSTMSSIANTTSLSFPGNKPTTFTNATVTTTTTTTPTITTANITTSQTNSNNSNNNNNNNNRSFIPISSFLQDEPELIEAANSNTGNLNSMNLDSYVYSQSSIVRSTHDSQDSSFIQSSNINLNNSNNNNTTSSLVSGNHSSSSGSPPSTPNYYRSNSPFGDTDPEYSRSSNIQVIQPKHSSSNNNNNNNNNNNAQIINVNKHHIVNDDINSSYPHSQLILSSNNSSSSNNNNNNNFVSSGDNNKFIDLTIPFDGDLKRRDRDRKRISNFKDTLFKIIDDDIYQTKKKVYFTMVADFNKYYSTYCPTTRLVRIDDDFPQTASQVDEYMKRHNLSSKKRDDKKNKNNRELATNATILAKQKYFSGSQIPILSLPPANASFSSSSTPTHTSPSSISITNSPSPNSPVIQNNNFTTSNSQQQQQQHQQQQNNTSPQPINANNTTINNNNTNNTNNNSQNNNSQNNNSGSSKVVPLL</sequence>
<evidence type="ECO:0000313" key="2">
    <source>
        <dbReference type="EMBL" id="KYQ91064.1"/>
    </source>
</evidence>
<feature type="compositionally biased region" description="Low complexity" evidence="1">
    <location>
        <begin position="102"/>
        <end position="119"/>
    </location>
</feature>
<feature type="region of interest" description="Disordered" evidence="1">
    <location>
        <begin position="927"/>
        <end position="1024"/>
    </location>
</feature>
<feature type="compositionally biased region" description="Low complexity" evidence="1">
    <location>
        <begin position="927"/>
        <end position="1014"/>
    </location>
</feature>
<feature type="compositionally biased region" description="Basic and acidic residues" evidence="1">
    <location>
        <begin position="887"/>
        <end position="898"/>
    </location>
</feature>
<feature type="region of interest" description="Disordered" evidence="1">
    <location>
        <begin position="665"/>
        <end position="722"/>
    </location>
</feature>
<name>A0A151ZB01_TIELA</name>
<feature type="region of interest" description="Disordered" evidence="1">
    <location>
        <begin position="878"/>
        <end position="898"/>
    </location>
</feature>